<protein>
    <submittedName>
        <fullName evidence="1">Uncharacterized protein</fullName>
    </submittedName>
</protein>
<comment type="caution">
    <text evidence="1">The sequence shown here is derived from an EMBL/GenBank/DDBJ whole genome shotgun (WGS) entry which is preliminary data.</text>
</comment>
<sequence length="212" mass="22618">MLIRWYLLPGHVSDEHEVAVLVLVGEGVLAVAALRSDGGEGLGEEGVQRLPELPVPLVHPEVHLPEVRRPVHAHLHVQPSRLLGLLRRRLEGVLPVRPHRRPPHNLRSDEEELTTMVSSCTLYSEFRMQGTRRGVWGWASHLLGRGGGVVVVAGGWAGARGLAPGVGERALGADGGRRLLRPVVAAAGSRQAEAELGGAEVVGVDLHGSTSC</sequence>
<reference evidence="2" key="1">
    <citation type="journal article" date="2019" name="Nat. Commun.">
        <title>The genome of broomcorn millet.</title>
        <authorList>
            <person name="Zou C."/>
            <person name="Miki D."/>
            <person name="Li D."/>
            <person name="Tang Q."/>
            <person name="Xiao L."/>
            <person name="Rajput S."/>
            <person name="Deng P."/>
            <person name="Jia W."/>
            <person name="Huang R."/>
            <person name="Zhang M."/>
            <person name="Sun Y."/>
            <person name="Hu J."/>
            <person name="Fu X."/>
            <person name="Schnable P.S."/>
            <person name="Li F."/>
            <person name="Zhang H."/>
            <person name="Feng B."/>
            <person name="Zhu X."/>
            <person name="Liu R."/>
            <person name="Schnable J.C."/>
            <person name="Zhu J.-K."/>
            <person name="Zhang H."/>
        </authorList>
    </citation>
    <scope>NUCLEOTIDE SEQUENCE [LARGE SCALE GENOMIC DNA]</scope>
</reference>
<organism evidence="1 2">
    <name type="scientific">Panicum miliaceum</name>
    <name type="common">Proso millet</name>
    <name type="synonym">Broomcorn millet</name>
    <dbReference type="NCBI Taxonomy" id="4540"/>
    <lineage>
        <taxon>Eukaryota</taxon>
        <taxon>Viridiplantae</taxon>
        <taxon>Streptophyta</taxon>
        <taxon>Embryophyta</taxon>
        <taxon>Tracheophyta</taxon>
        <taxon>Spermatophyta</taxon>
        <taxon>Magnoliopsida</taxon>
        <taxon>Liliopsida</taxon>
        <taxon>Poales</taxon>
        <taxon>Poaceae</taxon>
        <taxon>PACMAD clade</taxon>
        <taxon>Panicoideae</taxon>
        <taxon>Panicodae</taxon>
        <taxon>Paniceae</taxon>
        <taxon>Panicinae</taxon>
        <taxon>Panicum</taxon>
        <taxon>Panicum sect. Panicum</taxon>
    </lineage>
</organism>
<evidence type="ECO:0000313" key="1">
    <source>
        <dbReference type="EMBL" id="RLM86540.1"/>
    </source>
</evidence>
<accession>A0A3L6QRT6</accession>
<proteinExistence type="predicted"/>
<keyword evidence="2" id="KW-1185">Reference proteome</keyword>
<name>A0A3L6QRT6_PANMI</name>
<evidence type="ECO:0000313" key="2">
    <source>
        <dbReference type="Proteomes" id="UP000275267"/>
    </source>
</evidence>
<dbReference type="EMBL" id="PQIB02000011">
    <property type="protein sequence ID" value="RLM86540.1"/>
    <property type="molecule type" value="Genomic_DNA"/>
</dbReference>
<dbReference type="AlphaFoldDB" id="A0A3L6QRT6"/>
<dbReference type="Proteomes" id="UP000275267">
    <property type="component" value="Unassembled WGS sequence"/>
</dbReference>
<gene>
    <name evidence="1" type="ORF">C2845_PM04G04360</name>
</gene>